<reference evidence="5" key="2">
    <citation type="submission" date="2020-09" db="EMBL/GenBank/DDBJ databases">
        <authorList>
            <person name="Sun Q."/>
            <person name="Kim S."/>
        </authorList>
    </citation>
    <scope>NUCLEOTIDE SEQUENCE</scope>
    <source>
        <strain evidence="5">KCTC 42097</strain>
    </source>
</reference>
<organism evidence="5 6">
    <name type="scientific">Limoniibacter endophyticus</name>
    <dbReference type="NCBI Taxonomy" id="1565040"/>
    <lineage>
        <taxon>Bacteria</taxon>
        <taxon>Pseudomonadati</taxon>
        <taxon>Pseudomonadota</taxon>
        <taxon>Alphaproteobacteria</taxon>
        <taxon>Hyphomicrobiales</taxon>
        <taxon>Bartonellaceae</taxon>
        <taxon>Limoniibacter</taxon>
    </lineage>
</organism>
<dbReference type="Proteomes" id="UP000641137">
    <property type="component" value="Unassembled WGS sequence"/>
</dbReference>
<dbReference type="InterPro" id="IPR025743">
    <property type="entry name" value="TssM1_N"/>
</dbReference>
<feature type="domain" description="IcmF-related" evidence="3">
    <location>
        <begin position="503"/>
        <end position="805"/>
    </location>
</feature>
<evidence type="ECO:0000259" key="3">
    <source>
        <dbReference type="Pfam" id="PF06761"/>
    </source>
</evidence>
<feature type="domain" description="Type VI secretion system component TssM1 N-terminal" evidence="4">
    <location>
        <begin position="207"/>
        <end position="449"/>
    </location>
</feature>
<dbReference type="PANTHER" id="PTHR36153">
    <property type="entry name" value="INNER MEMBRANE PROTEIN-RELATED"/>
    <property type="match status" value="1"/>
</dbReference>
<accession>A0A8J3DI98</accession>
<dbReference type="SUPFAM" id="SSF52540">
    <property type="entry name" value="P-loop containing nucleoside triphosphate hydrolases"/>
    <property type="match status" value="1"/>
</dbReference>
<dbReference type="Pfam" id="PF06744">
    <property type="entry name" value="IcmF_C"/>
    <property type="match status" value="1"/>
</dbReference>
<name>A0A8J3DI98_9HYPH</name>
<dbReference type="InterPro" id="IPR009612">
    <property type="entry name" value="IcmF-rel"/>
</dbReference>
<evidence type="ECO:0000313" key="6">
    <source>
        <dbReference type="Proteomes" id="UP000641137"/>
    </source>
</evidence>
<proteinExistence type="predicted"/>
<evidence type="ECO:0000259" key="4">
    <source>
        <dbReference type="Pfam" id="PF14331"/>
    </source>
</evidence>
<protein>
    <submittedName>
        <fullName evidence="5">Type VI secretion protein IcmF</fullName>
    </submittedName>
</protein>
<gene>
    <name evidence="5" type="primary">impL</name>
    <name evidence="5" type="ORF">GCM10010136_15500</name>
</gene>
<dbReference type="InterPro" id="IPR017731">
    <property type="entry name" value="TssM1-like"/>
</dbReference>
<dbReference type="Pfam" id="PF06761">
    <property type="entry name" value="IcmF-related"/>
    <property type="match status" value="1"/>
</dbReference>
<evidence type="ECO:0000256" key="1">
    <source>
        <dbReference type="SAM" id="Phobius"/>
    </source>
</evidence>
<keyword evidence="1" id="KW-0472">Membrane</keyword>
<dbReference type="NCBIfam" id="TIGR03348">
    <property type="entry name" value="VI_IcmF"/>
    <property type="match status" value="1"/>
</dbReference>
<comment type="caution">
    <text evidence="5">The sequence shown here is derived from an EMBL/GenBank/DDBJ whole genome shotgun (WGS) entry which is preliminary data.</text>
</comment>
<dbReference type="EMBL" id="BMZO01000004">
    <property type="protein sequence ID" value="GHC69548.1"/>
    <property type="molecule type" value="Genomic_DNA"/>
</dbReference>
<dbReference type="AlphaFoldDB" id="A0A8J3DI98"/>
<dbReference type="PANTHER" id="PTHR36153:SF1">
    <property type="entry name" value="TYPE VI SECRETION SYSTEM COMPONENT TSSM1"/>
    <property type="match status" value="1"/>
</dbReference>
<dbReference type="RefSeq" id="WP_189489492.1">
    <property type="nucleotide sequence ID" value="NZ_BMZO01000004.1"/>
</dbReference>
<feature type="transmembrane region" description="Helical" evidence="1">
    <location>
        <begin position="60"/>
        <end position="79"/>
    </location>
</feature>
<feature type="transmembrane region" description="Helical" evidence="1">
    <location>
        <begin position="21"/>
        <end position="40"/>
    </location>
</feature>
<evidence type="ECO:0000313" key="5">
    <source>
        <dbReference type="EMBL" id="GHC69548.1"/>
    </source>
</evidence>
<dbReference type="InterPro" id="IPR027417">
    <property type="entry name" value="P-loop_NTPase"/>
</dbReference>
<feature type="transmembrane region" description="Helical" evidence="1">
    <location>
        <begin position="446"/>
        <end position="466"/>
    </location>
</feature>
<dbReference type="InterPro" id="IPR053156">
    <property type="entry name" value="T6SS_TssM-like"/>
</dbReference>
<dbReference type="Pfam" id="PF14331">
    <property type="entry name" value="IcmF-related_N"/>
    <property type="match status" value="1"/>
</dbReference>
<dbReference type="InterPro" id="IPR010623">
    <property type="entry name" value="IcmF_C"/>
</dbReference>
<feature type="domain" description="Type VI secretion system IcmF C-terminal" evidence="2">
    <location>
        <begin position="1058"/>
        <end position="1149"/>
    </location>
</feature>
<keyword evidence="1" id="KW-1133">Transmembrane helix</keyword>
<evidence type="ECO:0000259" key="2">
    <source>
        <dbReference type="Pfam" id="PF06744"/>
    </source>
</evidence>
<keyword evidence="1" id="KW-0812">Transmembrane</keyword>
<keyword evidence="6" id="KW-1185">Reference proteome</keyword>
<sequence>MNPLSSFYVIRSHVESYASLIGYRFLSLFWIVALGIVIWFYGSMLALGDWRPLTAVFNRIVAIGILILGWVLWTIISLVRARRRDDALVEGIEQNAAAEAAAGHNAEVEEIHGRLKEAMSLLKRIAKKRFGYVYELPWYVVFGAPGSGKTTALTNSGLKFPLGDALGQASVEGMGGTRNCNWWFAEEAILIDTAGRYTTQDDLNGTSRAGWEGFLSLLKKYRKSQPINGVIVTLSIGDLMKRDEQVQLEEVRAVRQRLSELDDYLGARVPVYLMLTKADLMTGFVEFFDGLSKSDRDQVWGMTFGLEESYGAKFLPERFMEEFTLLQERIGAMLLERMQQEPDAAKRGRIFRLPAELASLKERLHEVMGELCASSRLVEAPLLRGVYFASGTQSDVATIETSGSLSRLRRSYFIERLFKGVIFEEASLITRDKRLSRRQRMLRRGAYALAGFAFAFILAGWFTAYFQNSRALAQAQDRIAAYDQQIQGIAVRDVSDADFLRVLPALDSLRNVTAGFQNDGDWMPRFGLDQGEKIAGRQREAYQRALNALLLPRVLVQLQGDIEHERDAETPDVARTFNTLKLYGMLGGLGPVDRDFVAVQAQDMFERLFPGEGRRAARNALVAHVEALARGAMVPITLDTTLIAEARAIIADQSLGNRAFDILVNLRDSRALGPWNAADASGPLGEQVFARKSGATLRESIPGIYTGTGYRAVVLPRVSDAARQALAEEWVRGWQANPAGSSVETITQAALQLYFDQFAQRWNALLADIVTRPSQTLGDATETLRVLSSDPGPVETIAKAIAAATDLGAQSGMRLASTGDNADAIASASSSALVTAANAPDPYGPLREALEVAQNAQGPDSEQPRSRIGSLRPILQKLYGQLSRASTSSGDVAQMFDVDSQLTNANQDLIQEARTLPAPVDQWMASVSADIGGLAVKTARGRIGNIWAASGANLCGNIVSGRYPFDRESSRDVAMADFVRLFGPSGLFQSFFKDRLEPFVDKSESPWGWRGTFGGESIPSPALAQFENADRIHRAFFPAGSEQPAVSINVRTVSLARTNAAMLSIQDESIVQFADRPVSKSFRWPAQGRKNQSYIAFQPSGIAGATTTSGDWSPFRLFDRANIQMQGDDVFLASFDKGAQRATFEVQFGSVLNPFRLPALTEFRCPTQF</sequence>
<reference evidence="5" key="1">
    <citation type="journal article" date="2014" name="Int. J. Syst. Evol. Microbiol.">
        <title>Complete genome sequence of Corynebacterium casei LMG S-19264T (=DSM 44701T), isolated from a smear-ripened cheese.</title>
        <authorList>
            <consortium name="US DOE Joint Genome Institute (JGI-PGF)"/>
            <person name="Walter F."/>
            <person name="Albersmeier A."/>
            <person name="Kalinowski J."/>
            <person name="Ruckert C."/>
        </authorList>
    </citation>
    <scope>NUCLEOTIDE SEQUENCE</scope>
    <source>
        <strain evidence="5">KCTC 42097</strain>
    </source>
</reference>